<dbReference type="SUPFAM" id="SSF54427">
    <property type="entry name" value="NTF2-like"/>
    <property type="match status" value="1"/>
</dbReference>
<dbReference type="Gene3D" id="3.10.450.50">
    <property type="match status" value="1"/>
</dbReference>
<evidence type="ECO:0000313" key="1">
    <source>
        <dbReference type="EMBL" id="PRY93329.1"/>
    </source>
</evidence>
<accession>A0A2T0X301</accession>
<dbReference type="AlphaFoldDB" id="A0A2T0X301"/>
<keyword evidence="2" id="KW-1185">Reference proteome</keyword>
<comment type="caution">
    <text evidence="1">The sequence shown here is derived from an EMBL/GenBank/DDBJ whole genome shotgun (WGS) entry which is preliminary data.</text>
</comment>
<dbReference type="Proteomes" id="UP000238801">
    <property type="component" value="Unassembled WGS sequence"/>
</dbReference>
<sequence>MAGAGDALLKLLSAWNEADGEARATILEEALAASSVYEDPNAPKPFEGPAGMAEYLDIFLARIPDAELHPMGRPAVTHSTAMVEARLDRDGMPFARLRFVGTMGEDGLARVTGFVEG</sequence>
<reference evidence="1 2" key="1">
    <citation type="submission" date="2018-03" db="EMBL/GenBank/DDBJ databases">
        <title>Genomic Encyclopedia of Archaeal and Bacterial Type Strains, Phase II (KMG-II): from individual species to whole genera.</title>
        <authorList>
            <person name="Goeker M."/>
        </authorList>
    </citation>
    <scope>NUCLEOTIDE SEQUENCE [LARGE SCALE GENOMIC DNA]</scope>
    <source>
        <strain evidence="1 2">DSM 29318</strain>
    </source>
</reference>
<dbReference type="OrthoDB" id="7658823at2"/>
<gene>
    <name evidence="1" type="ORF">BCF33_2196</name>
</gene>
<evidence type="ECO:0008006" key="3">
    <source>
        <dbReference type="Google" id="ProtNLM"/>
    </source>
</evidence>
<dbReference type="RefSeq" id="WP_106160931.1">
    <property type="nucleotide sequence ID" value="NZ_PVTT01000002.1"/>
</dbReference>
<evidence type="ECO:0000313" key="2">
    <source>
        <dbReference type="Proteomes" id="UP000238801"/>
    </source>
</evidence>
<protein>
    <recommendedName>
        <fullName evidence="3">SnoaL-like protein</fullName>
    </recommendedName>
</protein>
<dbReference type="InterPro" id="IPR032710">
    <property type="entry name" value="NTF2-like_dom_sf"/>
</dbReference>
<proteinExistence type="predicted"/>
<dbReference type="EMBL" id="PVTT01000002">
    <property type="protein sequence ID" value="PRY93329.1"/>
    <property type="molecule type" value="Genomic_DNA"/>
</dbReference>
<organism evidence="1 2">
    <name type="scientific">Hasllibacter halocynthiae</name>
    <dbReference type="NCBI Taxonomy" id="595589"/>
    <lineage>
        <taxon>Bacteria</taxon>
        <taxon>Pseudomonadati</taxon>
        <taxon>Pseudomonadota</taxon>
        <taxon>Alphaproteobacteria</taxon>
        <taxon>Rhodobacterales</taxon>
        <taxon>Roseobacteraceae</taxon>
        <taxon>Hasllibacter</taxon>
    </lineage>
</organism>
<name>A0A2T0X301_9RHOB</name>